<dbReference type="AlphaFoldDB" id="A0A8S9UAN3"/>
<feature type="compositionally biased region" description="Acidic residues" evidence="1">
    <location>
        <begin position="90"/>
        <end position="106"/>
    </location>
</feature>
<name>A0A8S9UAN3_PHYIN</name>
<protein>
    <submittedName>
        <fullName evidence="2">Uncharacterized protein</fullName>
    </submittedName>
</protein>
<accession>A0A8S9UAN3</accession>
<comment type="caution">
    <text evidence="2">The sequence shown here is derived from an EMBL/GenBank/DDBJ whole genome shotgun (WGS) entry which is preliminary data.</text>
</comment>
<gene>
    <name evidence="2" type="ORF">GN958_ATG12834</name>
</gene>
<dbReference type="Proteomes" id="UP000704712">
    <property type="component" value="Unassembled WGS sequence"/>
</dbReference>
<dbReference type="EMBL" id="JAACNO010001745">
    <property type="protein sequence ID" value="KAF4137881.1"/>
    <property type="molecule type" value="Genomic_DNA"/>
</dbReference>
<organism evidence="2 3">
    <name type="scientific">Phytophthora infestans</name>
    <name type="common">Potato late blight agent</name>
    <name type="synonym">Botrytis infestans</name>
    <dbReference type="NCBI Taxonomy" id="4787"/>
    <lineage>
        <taxon>Eukaryota</taxon>
        <taxon>Sar</taxon>
        <taxon>Stramenopiles</taxon>
        <taxon>Oomycota</taxon>
        <taxon>Peronosporomycetes</taxon>
        <taxon>Peronosporales</taxon>
        <taxon>Peronosporaceae</taxon>
        <taxon>Phytophthora</taxon>
    </lineage>
</organism>
<sequence>MDMSMIRHVFYRAPYGSKSPTPTLQYLTRRPKTSGFYIESPPPLGLLLHASRKQLPRPAESCKEITTNRSTEAVMYVDPYQDMERNGDGDGSEDAPSAEDGSDDDMEHANDDMLNETTTGSRRHNSRKRTKRATTLCFDELPGRAEAKSDSTSQSDPACRRPGK</sequence>
<proteinExistence type="predicted"/>
<feature type="compositionally biased region" description="Basic residues" evidence="1">
    <location>
        <begin position="121"/>
        <end position="132"/>
    </location>
</feature>
<evidence type="ECO:0000313" key="2">
    <source>
        <dbReference type="EMBL" id="KAF4137881.1"/>
    </source>
</evidence>
<evidence type="ECO:0000313" key="3">
    <source>
        <dbReference type="Proteomes" id="UP000704712"/>
    </source>
</evidence>
<evidence type="ECO:0000256" key="1">
    <source>
        <dbReference type="SAM" id="MobiDB-lite"/>
    </source>
</evidence>
<feature type="region of interest" description="Disordered" evidence="1">
    <location>
        <begin position="68"/>
        <end position="164"/>
    </location>
</feature>
<reference evidence="2" key="1">
    <citation type="submission" date="2020-03" db="EMBL/GenBank/DDBJ databases">
        <title>Hybrid Assembly of Korean Phytophthora infestans isolates.</title>
        <authorList>
            <person name="Prokchorchik M."/>
            <person name="Lee Y."/>
            <person name="Seo J."/>
            <person name="Cho J.-H."/>
            <person name="Park Y.-E."/>
            <person name="Jang D.-C."/>
            <person name="Im J.-S."/>
            <person name="Choi J.-G."/>
            <person name="Park H.-J."/>
            <person name="Lee G.-B."/>
            <person name="Lee Y.-G."/>
            <person name="Hong S.-Y."/>
            <person name="Cho K."/>
            <person name="Sohn K.H."/>
        </authorList>
    </citation>
    <scope>NUCLEOTIDE SEQUENCE</scope>
    <source>
        <strain evidence="2">KR_2_A2</strain>
    </source>
</reference>